<dbReference type="InterPro" id="IPR025282">
    <property type="entry name" value="DUF4214"/>
</dbReference>
<feature type="region of interest" description="Disordered" evidence="5">
    <location>
        <begin position="847"/>
        <end position="866"/>
    </location>
</feature>
<dbReference type="SUPFAM" id="SSF69318">
    <property type="entry name" value="Integrin alpha N-terminal domain"/>
    <property type="match status" value="2"/>
</dbReference>
<dbReference type="PANTHER" id="PTHR21419">
    <property type="match status" value="1"/>
</dbReference>
<dbReference type="OrthoDB" id="7728388at2"/>
<dbReference type="PATRIC" id="fig|935700.4.peg.3579"/>
<name>A0A0D1CK69_9RHOB</name>
<dbReference type="InterPro" id="IPR028994">
    <property type="entry name" value="Integrin_alpha_N"/>
</dbReference>
<comment type="subcellular location">
    <subcellularLocation>
        <location evidence="1">Membrane</location>
        <topology evidence="1">Single-pass membrane protein</topology>
    </subcellularLocation>
</comment>
<keyword evidence="2" id="KW-0812">Transmembrane</keyword>
<dbReference type="STRING" id="935700.jaqu_34700"/>
<evidence type="ECO:0000313" key="8">
    <source>
        <dbReference type="Proteomes" id="UP000032232"/>
    </source>
</evidence>
<dbReference type="AlphaFoldDB" id="A0A0D1CK69"/>
<dbReference type="Proteomes" id="UP000032232">
    <property type="component" value="Unassembled WGS sequence"/>
</dbReference>
<gene>
    <name evidence="7" type="ORF">jaqu_34700</name>
</gene>
<evidence type="ECO:0000256" key="5">
    <source>
        <dbReference type="SAM" id="MobiDB-lite"/>
    </source>
</evidence>
<feature type="domain" description="DUF4214" evidence="6">
    <location>
        <begin position="935"/>
        <end position="1000"/>
    </location>
</feature>
<dbReference type="InterPro" id="IPR038255">
    <property type="entry name" value="PBS_linker_sf"/>
</dbReference>
<dbReference type="Pfam" id="PF13946">
    <property type="entry name" value="DUF4214"/>
    <property type="match status" value="2"/>
</dbReference>
<reference evidence="7 8" key="1">
    <citation type="submission" date="2015-02" db="EMBL/GenBank/DDBJ databases">
        <title>Genome Sequence of Jannaschia aquimarina DSM28248, a member of the Roseobacter clade.</title>
        <authorList>
            <person name="Voget S."/>
            <person name="Daniel R."/>
        </authorList>
    </citation>
    <scope>NUCLEOTIDE SEQUENCE [LARGE SCALE GENOMIC DNA]</scope>
    <source>
        <strain evidence="7 8">GSW-M26</strain>
    </source>
</reference>
<evidence type="ECO:0000259" key="6">
    <source>
        <dbReference type="Pfam" id="PF13946"/>
    </source>
</evidence>
<dbReference type="Gene3D" id="1.10.3130.20">
    <property type="entry name" value="Phycobilisome linker domain"/>
    <property type="match status" value="2"/>
</dbReference>
<proteinExistence type="predicted"/>
<evidence type="ECO:0000256" key="4">
    <source>
        <dbReference type="ARBA" id="ARBA00023136"/>
    </source>
</evidence>
<feature type="domain" description="DUF4214" evidence="6">
    <location>
        <begin position="773"/>
        <end position="839"/>
    </location>
</feature>
<keyword evidence="3" id="KW-1133">Transmembrane helix</keyword>
<protein>
    <submittedName>
        <fullName evidence="7">FG-GAP repeat protein</fullName>
    </submittedName>
</protein>
<evidence type="ECO:0000313" key="7">
    <source>
        <dbReference type="EMBL" id="KIT15142.1"/>
    </source>
</evidence>
<evidence type="ECO:0000256" key="1">
    <source>
        <dbReference type="ARBA" id="ARBA00004167"/>
    </source>
</evidence>
<dbReference type="EMBL" id="JYFE01000060">
    <property type="protein sequence ID" value="KIT15142.1"/>
    <property type="molecule type" value="Genomic_DNA"/>
</dbReference>
<keyword evidence="8" id="KW-1185">Reference proteome</keyword>
<dbReference type="PANTHER" id="PTHR21419:SF23">
    <property type="entry name" value="PROTEIN DEFECTIVE IN EXINE FORMATION 1"/>
    <property type="match status" value="1"/>
</dbReference>
<sequence length="1113" mass="119534">MDPFFDDFAHAALSSVAGDPGDTQAEATALTEGTWQIESDGYDWFKVESLDGEIALSMSPTGDTARDGRNVNIELRNSAGQAIGSSFTPSGDESFSRIVTTPGTYYVRAYDGQYVDNPPDGFGITYSLSIDLPEADPNDGNNTRGEADLLSRGITTFSGSKEDWHRIETGPGPVSLEMRPTGEIDLNLSLFNESGERIAIDWQSSGPESVQVAALTEGVYFARVFAPQYQATGAPNGISLDYTLQLDMPRDSWVSELGLGPVRNASVGVYDIDRDGEMEIVVGASKLLDDAGNEIAPGGLAVFEADGTKKWVKTFDAFPSIDPATGKSYETTSVTTAPTFSDVNGDGSIDIIVGVGGVNEPGYNTVGQPGDDGGVYAVDADGNTLWFHQTNDRFGDEDRPDGVYGAPRVYDIDRDGVREVLFTSWDHGYYVLDGRTGAVEQRANLHDTAGATPAVADLDGDGLNEVLVPSDISRNPDAGLPQQGGVLHAFNAFGQQVVPGWDGQIASSTSADYRGKFDEQSLWSSPVIGDLDRDGRIEIIQGTGDFFKDDRGTHVKVWNADGTLRHTLETNGRVMAAPMLADLDGDGRDEIVAATTNGWVHAFNADGTQLFAVQPKPFNGSVEAIINRQPIAVDLDNRDGDLELLISKGGQIIAIDSDGTQLNAIDGPGPLFGAYVGSPVAHDLDGDGRLDIVAAGTDPDSGESVLYRFDNILDARDGEYRTAAYQDNQSLHEIKAFVGRFYETILGRDADAQGSNAWTDRLHTGVMAGADVARSFIGSPEFQGRNTSDEDYVTTLYRAFFDRAPDSGGFSAWVGRLEDGISRDAVLDGFIGSREFANLAQSFGIETELGSGRPNGEGTLTGSGDDTDVLRAGDGSQTLVDGTPLIEATSRDEADVTGQVYRLYGSTLGREPDTTGFQNWIDAIAEGRVGLVQAAGAFAGSPEFQQRYGDLENSEFVNLLYQNVLGRDADAIGLTNWTARLDGGMSRAEVVVGFAESTEYRRGTQADLDDYMRTANKKWTDVLEGGAGDDRMNGGTGADVFIFRRDAVGSDTIHGFEPWDELQFSRYGYSSGADARARMSQDGDDVVFADRGQTIRFVDMSLADMRRVRFNVS</sequence>
<organism evidence="7 8">
    <name type="scientific">Jannaschia aquimarina</name>
    <dbReference type="NCBI Taxonomy" id="935700"/>
    <lineage>
        <taxon>Bacteria</taxon>
        <taxon>Pseudomonadati</taxon>
        <taxon>Pseudomonadota</taxon>
        <taxon>Alphaproteobacteria</taxon>
        <taxon>Rhodobacterales</taxon>
        <taxon>Roseobacteraceae</taxon>
        <taxon>Jannaschia</taxon>
    </lineage>
</organism>
<accession>A0A0D1CK69</accession>
<keyword evidence="4" id="KW-0472">Membrane</keyword>
<dbReference type="GO" id="GO:0016020">
    <property type="term" value="C:membrane"/>
    <property type="evidence" value="ECO:0007669"/>
    <property type="project" value="UniProtKB-SubCell"/>
</dbReference>
<evidence type="ECO:0000256" key="3">
    <source>
        <dbReference type="ARBA" id="ARBA00022989"/>
    </source>
</evidence>
<dbReference type="RefSeq" id="WP_043920194.1">
    <property type="nucleotide sequence ID" value="NZ_FZPF01000001.1"/>
</dbReference>
<dbReference type="InterPro" id="IPR011049">
    <property type="entry name" value="Serralysin-like_metalloprot_C"/>
</dbReference>
<dbReference type="Gene3D" id="2.60.120.380">
    <property type="match status" value="2"/>
</dbReference>
<dbReference type="InterPro" id="IPR045232">
    <property type="entry name" value="FAM234"/>
</dbReference>
<evidence type="ECO:0000256" key="2">
    <source>
        <dbReference type="ARBA" id="ARBA00022692"/>
    </source>
</evidence>
<dbReference type="Gene3D" id="2.150.10.10">
    <property type="entry name" value="Serralysin-like metalloprotease, C-terminal"/>
    <property type="match status" value="1"/>
</dbReference>
<comment type="caution">
    <text evidence="7">The sequence shown here is derived from an EMBL/GenBank/DDBJ whole genome shotgun (WGS) entry which is preliminary data.</text>
</comment>